<gene>
    <name evidence="1" type="ORF">SAMN05444167_1791</name>
</gene>
<organism evidence="1 2">
    <name type="scientific">Terriglobus roseus</name>
    <dbReference type="NCBI Taxonomy" id="392734"/>
    <lineage>
        <taxon>Bacteria</taxon>
        <taxon>Pseudomonadati</taxon>
        <taxon>Acidobacteriota</taxon>
        <taxon>Terriglobia</taxon>
        <taxon>Terriglobales</taxon>
        <taxon>Acidobacteriaceae</taxon>
        <taxon>Terriglobus</taxon>
    </lineage>
</organism>
<dbReference type="Gene3D" id="3.20.20.80">
    <property type="entry name" value="Glycosidases"/>
    <property type="match status" value="1"/>
</dbReference>
<name>A0A1G7JER6_9BACT</name>
<dbReference type="EMBL" id="LT629690">
    <property type="protein sequence ID" value="SDF23284.1"/>
    <property type="molecule type" value="Genomic_DNA"/>
</dbReference>
<dbReference type="RefSeq" id="WP_083344822.1">
    <property type="nucleotide sequence ID" value="NZ_LT629690.1"/>
</dbReference>
<proteinExistence type="predicted"/>
<keyword evidence="2" id="KW-1185">Reference proteome</keyword>
<dbReference type="Proteomes" id="UP000182427">
    <property type="component" value="Chromosome I"/>
</dbReference>
<dbReference type="OrthoDB" id="144574at2"/>
<sequence>MDRREFITGGGAVLAATQATLGGGLMAQVGVKKDVPTIGIQIGAISFQDEGTEKVLDILQEKGGINALFIASFTYGNGIAGRMIPDHPFPDHGVQNLNDHFFGGNYATPHPQYYKNTRMKPTKAPDNGGRYDVLEDVIPRAKKRGMKTYTWSEDVWNKSIPNFDVIAERDLYGRPQGTACFYNPDHHNFILGVQEDFIRSYDIDGILWGSERYGPFGNMVESVHNPQGNDPTKVTCFCDFCKAEAKRRGIDVQRAIDGFHELEKWVNLCRSGAKIPDGHYVTFWRVLFQYPEVLAWETMWNDGVHNTYKSMYTMVKGVKPAAGVGWHVWHAHSYSAFFRAQTDLKKLGEYSDFLKMTVYNNLGGWRMQNYITSAHRTMYGDMSIDQALEFEYKVVGYQGRSYEQLPYMGLDESYVLNETKRCVADVEGTKTEIWPGLDVDISNMPDEYSHTVPPTIKACTKACLEGGGKGIVISRKYSEMKLANLGAVGDALREMKAI</sequence>
<evidence type="ECO:0000313" key="2">
    <source>
        <dbReference type="Proteomes" id="UP000182427"/>
    </source>
</evidence>
<protein>
    <submittedName>
        <fullName evidence="1">Uncharacterized protein</fullName>
    </submittedName>
</protein>
<evidence type="ECO:0000313" key="1">
    <source>
        <dbReference type="EMBL" id="SDF23284.1"/>
    </source>
</evidence>
<reference evidence="1 2" key="1">
    <citation type="submission" date="2016-10" db="EMBL/GenBank/DDBJ databases">
        <authorList>
            <person name="de Groot N.N."/>
        </authorList>
    </citation>
    <scope>NUCLEOTIDE SEQUENCE [LARGE SCALE GENOMIC DNA]</scope>
    <source>
        <strain evidence="1 2">GAS232</strain>
    </source>
</reference>
<dbReference type="AlphaFoldDB" id="A0A1G7JER6"/>
<accession>A0A1G7JER6</accession>